<dbReference type="AlphaFoldDB" id="A0A090W8Y0"/>
<sequence>MKRVLLLIITILCFGSCKKVDNSLDSINLEHIKVNVLEQYPEGTFEDFFSSSKLISLETTKHSIFSKIDRIILYKDKIFILDRKINVVLIFSDSGKFLNKIQHLGKGPMEYISLHDFTIDENKKQIILYADRPSKLMFFNLDGQYIREEKTKDSFYNLGYKNNNLITLRKEEKGKMFLEYDLGKQLTSSFIYLNEKDKFFLRLGIESPNIIRSNKNIAISLPYSETIYEYDGNKVKPKYFIDFGKNKMPDNILNKFDDNYQGIHKYMTKNQYGFGISNFRESKDYVTFNFYGNMIVIYSKVSKQSKAFSFFTNEKDQLPFYNYFAHDGDDNKIISIYSANQFKRQMSIYRKEINPWKKIPEYIKEIDRKSFSNNNPLLLVYTLKE</sequence>
<reference evidence="5" key="1">
    <citation type="journal article" date="2014" name="Genome Announc.">
        <title>Draft Genome Sequence of Marine Flavobacterium Jejuia pallidilutea Strain 11shimoA1 and Pigmentation Mutants.</title>
        <authorList>
            <person name="Takatani N."/>
            <person name="Nakanishi M."/>
            <person name="Meirelles P."/>
            <person name="Mino S."/>
            <person name="Suda W."/>
            <person name="Oshima K."/>
            <person name="Hattori M."/>
            <person name="Ohkuma M."/>
            <person name="Hosokawa M."/>
            <person name="Miyashita K."/>
            <person name="Thompson F.L."/>
            <person name="Niwa A."/>
            <person name="Sawabe T."/>
            <person name="Sawabe T."/>
        </authorList>
    </citation>
    <scope>NUCLEOTIDE SEQUENCE [LARGE SCALE GENOMIC DNA]</scope>
    <source>
        <strain evidence="5">JCM 19538</strain>
    </source>
</reference>
<dbReference type="RefSeq" id="WP_042247232.1">
    <property type="nucleotide sequence ID" value="NZ_BBNR01000051.1"/>
</dbReference>
<dbReference type="Pfam" id="PF17170">
    <property type="entry name" value="DUF5128"/>
    <property type="match status" value="1"/>
</dbReference>
<proteinExistence type="predicted"/>
<dbReference type="Gene3D" id="2.120.10.30">
    <property type="entry name" value="TolB, C-terminal domain"/>
    <property type="match status" value="1"/>
</dbReference>
<dbReference type="InterPro" id="IPR011042">
    <property type="entry name" value="6-blade_b-propeller_TolB-like"/>
</dbReference>
<dbReference type="eggNOG" id="COG3391">
    <property type="taxonomic scope" value="Bacteria"/>
</dbReference>
<accession>A0A090W8Y0</accession>
<dbReference type="Proteomes" id="UP000030184">
    <property type="component" value="Unassembled WGS sequence"/>
</dbReference>
<organism evidence="2 4">
    <name type="scientific">Jejuia pallidilutea</name>
    <dbReference type="NCBI Taxonomy" id="504487"/>
    <lineage>
        <taxon>Bacteria</taxon>
        <taxon>Pseudomonadati</taxon>
        <taxon>Bacteroidota</taxon>
        <taxon>Flavobacteriia</taxon>
        <taxon>Flavobacteriales</taxon>
        <taxon>Flavobacteriaceae</taxon>
        <taxon>Jejuia</taxon>
    </lineage>
</organism>
<dbReference type="EMBL" id="BBNY01000043">
    <property type="protein sequence ID" value="GAL89742.1"/>
    <property type="molecule type" value="Genomic_DNA"/>
</dbReference>
<evidence type="ECO:0008006" key="6">
    <source>
        <dbReference type="Google" id="ProtNLM"/>
    </source>
</evidence>
<dbReference type="Proteomes" id="UP000029646">
    <property type="component" value="Unassembled WGS sequence"/>
</dbReference>
<dbReference type="OrthoDB" id="1523864at2"/>
<evidence type="ECO:0000313" key="2">
    <source>
        <dbReference type="EMBL" id="GAL73411.1"/>
    </source>
</evidence>
<comment type="caution">
    <text evidence="2">The sequence shown here is derived from an EMBL/GenBank/DDBJ whole genome shotgun (WGS) entry which is preliminary data.</text>
</comment>
<evidence type="ECO:0000313" key="3">
    <source>
        <dbReference type="EMBL" id="GAL89742.1"/>
    </source>
</evidence>
<keyword evidence="5" id="KW-1185">Reference proteome</keyword>
<protein>
    <recommendedName>
        <fullName evidence="6">6-bladed beta-propeller protein</fullName>
    </recommendedName>
</protein>
<dbReference type="Proteomes" id="UP000029641">
    <property type="component" value="Unassembled WGS sequence"/>
</dbReference>
<evidence type="ECO:0000313" key="4">
    <source>
        <dbReference type="Proteomes" id="UP000029646"/>
    </source>
</evidence>
<dbReference type="EMBL" id="BBNR01000051">
    <property type="protein sequence ID" value="GAL69173.1"/>
    <property type="molecule type" value="Genomic_DNA"/>
</dbReference>
<name>A0A090W8Y0_9FLAO</name>
<evidence type="ECO:0000313" key="5">
    <source>
        <dbReference type="Proteomes" id="UP000030184"/>
    </source>
</evidence>
<evidence type="ECO:0000313" key="1">
    <source>
        <dbReference type="EMBL" id="GAL69173.1"/>
    </source>
</evidence>
<dbReference type="EMBL" id="BBNS01000063">
    <property type="protein sequence ID" value="GAL73411.1"/>
    <property type="molecule type" value="Genomic_DNA"/>
</dbReference>
<gene>
    <name evidence="1" type="ORF">JCM19301_2782</name>
    <name evidence="2" type="ORF">JCM19302_3371</name>
    <name evidence="3" type="ORF">JCM19538_1774</name>
</gene>
<dbReference type="STRING" id="504487.JCM19538_1774"/>